<dbReference type="InterPro" id="IPR016181">
    <property type="entry name" value="Acyl_CoA_acyltransferase"/>
</dbReference>
<evidence type="ECO:0000259" key="3">
    <source>
        <dbReference type="PROSITE" id="PS51186"/>
    </source>
</evidence>
<dbReference type="PANTHER" id="PTHR43800:SF1">
    <property type="entry name" value="PEPTIDYL-LYSINE N-ACETYLTRANSFERASE YJAB"/>
    <property type="match status" value="1"/>
</dbReference>
<dbReference type="OrthoDB" id="275336at2"/>
<dbReference type="EMBL" id="FNVD01000007">
    <property type="protein sequence ID" value="SEF95941.1"/>
    <property type="molecule type" value="Genomic_DNA"/>
</dbReference>
<dbReference type="GO" id="GO:0016747">
    <property type="term" value="F:acyltransferase activity, transferring groups other than amino-acyl groups"/>
    <property type="evidence" value="ECO:0007669"/>
    <property type="project" value="InterPro"/>
</dbReference>
<name>A0A1H5W9R8_9RHOB</name>
<proteinExistence type="predicted"/>
<dbReference type="PROSITE" id="PS51186">
    <property type="entry name" value="GNAT"/>
    <property type="match status" value="1"/>
</dbReference>
<evidence type="ECO:0000313" key="5">
    <source>
        <dbReference type="Proteomes" id="UP000236742"/>
    </source>
</evidence>
<gene>
    <name evidence="4" type="ORF">SAMN05421751_107174</name>
</gene>
<dbReference type="Pfam" id="PF00583">
    <property type="entry name" value="Acetyltransf_1"/>
    <property type="match status" value="1"/>
</dbReference>
<dbReference type="AlphaFoldDB" id="A0A1H5W9R8"/>
<evidence type="ECO:0000313" key="4">
    <source>
        <dbReference type="EMBL" id="SEF95941.1"/>
    </source>
</evidence>
<evidence type="ECO:0000256" key="1">
    <source>
        <dbReference type="ARBA" id="ARBA00022679"/>
    </source>
</evidence>
<reference evidence="4 5" key="1">
    <citation type="submission" date="2016-10" db="EMBL/GenBank/DDBJ databases">
        <authorList>
            <person name="de Groot N.N."/>
        </authorList>
    </citation>
    <scope>NUCLEOTIDE SEQUENCE [LARGE SCALE GENOMIC DNA]</scope>
    <source>
        <strain evidence="4 5">DSM 23413</strain>
    </source>
</reference>
<dbReference type="Gene3D" id="3.40.630.30">
    <property type="match status" value="1"/>
</dbReference>
<dbReference type="Proteomes" id="UP000236742">
    <property type="component" value="Unassembled WGS sequence"/>
</dbReference>
<keyword evidence="1" id="KW-0808">Transferase</keyword>
<sequence>MLGDGFHDIPPGKVAAIVTHLEMREPAPLRPVPAPDGLELRRVRDPEPDWYRDLFTRVGALDWLWFSRLRMPQEALAEIIRDPDVEVYGLFRGDRAEGLLELDFREPGECELAFLGVTPALIGTGAGRFLMNEAITRAWARPIGRFHVHTCTLDHPGALSFYRRSGFMPVRQQVEIADDPRLTDGFPETAGPHVPIFRP</sequence>
<protein>
    <recommendedName>
        <fullName evidence="3">N-acetyltransferase domain-containing protein</fullName>
    </recommendedName>
</protein>
<dbReference type="PANTHER" id="PTHR43800">
    <property type="entry name" value="PEPTIDYL-LYSINE N-ACETYLTRANSFERASE YJAB"/>
    <property type="match status" value="1"/>
</dbReference>
<keyword evidence="2" id="KW-0012">Acyltransferase</keyword>
<dbReference type="InterPro" id="IPR000182">
    <property type="entry name" value="GNAT_dom"/>
</dbReference>
<organism evidence="4 5">
    <name type="scientific">Jhaorihella thermophila</name>
    <dbReference type="NCBI Taxonomy" id="488547"/>
    <lineage>
        <taxon>Bacteria</taxon>
        <taxon>Pseudomonadati</taxon>
        <taxon>Pseudomonadota</taxon>
        <taxon>Alphaproteobacteria</taxon>
        <taxon>Rhodobacterales</taxon>
        <taxon>Paracoccaceae</taxon>
        <taxon>Jhaorihella</taxon>
    </lineage>
</organism>
<dbReference type="RefSeq" id="WP_104008038.1">
    <property type="nucleotide sequence ID" value="NZ_FNVD01000007.1"/>
</dbReference>
<keyword evidence="5" id="KW-1185">Reference proteome</keyword>
<dbReference type="CDD" id="cd04301">
    <property type="entry name" value="NAT_SF"/>
    <property type="match status" value="1"/>
</dbReference>
<evidence type="ECO:0000256" key="2">
    <source>
        <dbReference type="ARBA" id="ARBA00023315"/>
    </source>
</evidence>
<accession>A0A1H5W9R8</accession>
<feature type="domain" description="N-acetyltransferase" evidence="3">
    <location>
        <begin position="38"/>
        <end position="185"/>
    </location>
</feature>
<dbReference type="SUPFAM" id="SSF55729">
    <property type="entry name" value="Acyl-CoA N-acyltransferases (Nat)"/>
    <property type="match status" value="1"/>
</dbReference>